<name>A0A6I4VUG6_9BACL</name>
<dbReference type="PANTHER" id="PTHR13158:SF5">
    <property type="entry name" value="NAD KINASE 2, MITOCHONDRIAL"/>
    <property type="match status" value="1"/>
</dbReference>
<organism evidence="3 4">
    <name type="scientific">Shimazuella alba</name>
    <dbReference type="NCBI Taxonomy" id="2690964"/>
    <lineage>
        <taxon>Bacteria</taxon>
        <taxon>Bacillati</taxon>
        <taxon>Bacillota</taxon>
        <taxon>Bacilli</taxon>
        <taxon>Bacillales</taxon>
        <taxon>Thermoactinomycetaceae</taxon>
        <taxon>Shimazuella</taxon>
    </lineage>
</organism>
<evidence type="ECO:0000313" key="3">
    <source>
        <dbReference type="EMBL" id="MXQ54168.1"/>
    </source>
</evidence>
<dbReference type="Gene3D" id="3.40.50.10330">
    <property type="entry name" value="Probable inorganic polyphosphate/atp-NAD kinase, domain 1"/>
    <property type="match status" value="1"/>
</dbReference>
<dbReference type="GO" id="GO:0019674">
    <property type="term" value="P:NAD+ metabolic process"/>
    <property type="evidence" value="ECO:0007669"/>
    <property type="project" value="InterPro"/>
</dbReference>
<evidence type="ECO:0000256" key="1">
    <source>
        <dbReference type="ARBA" id="ARBA00022741"/>
    </source>
</evidence>
<evidence type="ECO:0000313" key="4">
    <source>
        <dbReference type="Proteomes" id="UP000430692"/>
    </source>
</evidence>
<accession>A0A6I4VUG6</accession>
<keyword evidence="3" id="KW-0808">Transferase</keyword>
<comment type="caution">
    <text evidence="3">The sequence shown here is derived from an EMBL/GenBank/DDBJ whole genome shotgun (WGS) entry which is preliminary data.</text>
</comment>
<dbReference type="Proteomes" id="UP000430692">
    <property type="component" value="Unassembled WGS sequence"/>
</dbReference>
<dbReference type="SUPFAM" id="SSF111331">
    <property type="entry name" value="NAD kinase/diacylglycerol kinase-like"/>
    <property type="match status" value="1"/>
</dbReference>
<sequence>MNYEKIVIVTRETRLDGLVRRFNTRSQAKFYVNQSLKQASHSPSEETTQDFSLFEAEHQTYLSAVETVKEQLRENYKLQVIDRSFLPNYIFSPQDIVVTIGIDGLVVNTAKYLSGQPLIAINPDPDHIDGILLPFQVTDARAAVENVFNGRETYKRITMAKATLNDGQSLRAFNDLFIGAATHVSARYRLGYQQPSETQSSSGIIVSTGAGSTGWISSVFHMANGVTRSYQPKSKPLLAPRVKWEDESLLFAVREPFVSKTTSAQIVAGSITKQKPLVIESQMEQNGVIFSDGVESDFLAFNAGTTATITIAEQKTNLVVKS</sequence>
<keyword evidence="3" id="KW-0418">Kinase</keyword>
<dbReference type="EMBL" id="WUUL01000006">
    <property type="protein sequence ID" value="MXQ54168.1"/>
    <property type="molecule type" value="Genomic_DNA"/>
</dbReference>
<dbReference type="AlphaFoldDB" id="A0A6I4VUG6"/>
<dbReference type="InterPro" id="IPR017438">
    <property type="entry name" value="ATP-NAD_kinase_N"/>
</dbReference>
<keyword evidence="4" id="KW-1185">Reference proteome</keyword>
<protein>
    <submittedName>
        <fullName evidence="3">NAD+ kinase</fullName>
    </submittedName>
</protein>
<dbReference type="InterPro" id="IPR016064">
    <property type="entry name" value="NAD/diacylglycerol_kinase_sf"/>
</dbReference>
<gene>
    <name evidence="3" type="ORF">GSM42_10665</name>
</gene>
<keyword evidence="2" id="KW-0067">ATP-binding</keyword>
<dbReference type="Gene3D" id="2.60.200.30">
    <property type="entry name" value="Probable inorganic polyphosphate/atp-NAD kinase, domain 2"/>
    <property type="match status" value="1"/>
</dbReference>
<dbReference type="InterPro" id="IPR017437">
    <property type="entry name" value="ATP-NAD_kinase_PpnK-typ_C"/>
</dbReference>
<dbReference type="PANTHER" id="PTHR13158">
    <property type="match status" value="1"/>
</dbReference>
<reference evidence="3 4" key="1">
    <citation type="submission" date="2019-12" db="EMBL/GenBank/DDBJ databases">
        <title>Whole-genome analyses of novel actinobacteria.</title>
        <authorList>
            <person name="Sahin N."/>
            <person name="Saygin H."/>
        </authorList>
    </citation>
    <scope>NUCLEOTIDE SEQUENCE [LARGE SCALE GENOMIC DNA]</scope>
    <source>
        <strain evidence="3 4">KC615</strain>
    </source>
</reference>
<evidence type="ECO:0000256" key="2">
    <source>
        <dbReference type="ARBA" id="ARBA00022840"/>
    </source>
</evidence>
<dbReference type="GO" id="GO:0003951">
    <property type="term" value="F:NAD+ kinase activity"/>
    <property type="evidence" value="ECO:0007669"/>
    <property type="project" value="InterPro"/>
</dbReference>
<proteinExistence type="predicted"/>
<dbReference type="RefSeq" id="WP_160801524.1">
    <property type="nucleotide sequence ID" value="NZ_WUUL01000006.1"/>
</dbReference>
<keyword evidence="1" id="KW-0547">Nucleotide-binding</keyword>
<dbReference type="GO" id="GO:0005524">
    <property type="term" value="F:ATP binding"/>
    <property type="evidence" value="ECO:0007669"/>
    <property type="project" value="UniProtKB-KW"/>
</dbReference>